<dbReference type="Gene3D" id="3.40.50.300">
    <property type="entry name" value="P-loop containing nucleotide triphosphate hydrolases"/>
    <property type="match status" value="1"/>
</dbReference>
<gene>
    <name evidence="8" type="ORF">Cvel_48</name>
</gene>
<dbReference type="SMART" id="SM00534">
    <property type="entry name" value="MUTSac"/>
    <property type="match status" value="1"/>
</dbReference>
<dbReference type="InterPro" id="IPR000432">
    <property type="entry name" value="DNA_mismatch_repair_MutS_C"/>
</dbReference>
<dbReference type="VEuPathDB" id="CryptoDB:Cvel_48"/>
<dbReference type="SUPFAM" id="SSF52540">
    <property type="entry name" value="P-loop containing nucleoside triphosphate hydrolases"/>
    <property type="match status" value="1"/>
</dbReference>
<dbReference type="SMART" id="SM00533">
    <property type="entry name" value="MUTSd"/>
    <property type="match status" value="1"/>
</dbReference>
<dbReference type="EMBL" id="CDMZ01004701">
    <property type="protein sequence ID" value="CEM50621.1"/>
    <property type="molecule type" value="Genomic_DNA"/>
</dbReference>
<evidence type="ECO:0000256" key="3">
    <source>
        <dbReference type="ARBA" id="ARBA00022840"/>
    </source>
</evidence>
<proteinExistence type="inferred from homology"/>
<feature type="domain" description="DNA mismatch repair protein MutS core" evidence="6">
    <location>
        <begin position="142"/>
        <end position="377"/>
    </location>
</feature>
<dbReference type="InterPro" id="IPR027417">
    <property type="entry name" value="P-loop_NTPase"/>
</dbReference>
<dbReference type="PANTHER" id="PTHR11361">
    <property type="entry name" value="DNA MISMATCH REPAIR PROTEIN MUTS FAMILY MEMBER"/>
    <property type="match status" value="1"/>
</dbReference>
<keyword evidence="5" id="KW-0469">Meiosis</keyword>
<dbReference type="GO" id="GO:0030983">
    <property type="term" value="F:mismatched DNA binding"/>
    <property type="evidence" value="ECO:0007669"/>
    <property type="project" value="InterPro"/>
</dbReference>
<dbReference type="GO" id="GO:0006298">
    <property type="term" value="P:mismatch repair"/>
    <property type="evidence" value="ECO:0007669"/>
    <property type="project" value="InterPro"/>
</dbReference>
<dbReference type="InterPro" id="IPR007696">
    <property type="entry name" value="DNA_mismatch_repair_MutS_core"/>
</dbReference>
<dbReference type="GO" id="GO:0140664">
    <property type="term" value="F:ATP-dependent DNA damage sensor activity"/>
    <property type="evidence" value="ECO:0007669"/>
    <property type="project" value="InterPro"/>
</dbReference>
<evidence type="ECO:0000256" key="1">
    <source>
        <dbReference type="ARBA" id="ARBA00006271"/>
    </source>
</evidence>
<comment type="similarity">
    <text evidence="1">Belongs to the DNA mismatch repair MutS family.</text>
</comment>
<evidence type="ECO:0000256" key="2">
    <source>
        <dbReference type="ARBA" id="ARBA00022741"/>
    </source>
</evidence>
<dbReference type="SUPFAM" id="SSF48334">
    <property type="entry name" value="DNA repair protein MutS, domain III"/>
    <property type="match status" value="1"/>
</dbReference>
<dbReference type="PANTHER" id="PTHR11361:SF21">
    <property type="entry name" value="MUTS PROTEIN HOMOLOG 4"/>
    <property type="match status" value="1"/>
</dbReference>
<dbReference type="GO" id="GO:0005524">
    <property type="term" value="F:ATP binding"/>
    <property type="evidence" value="ECO:0007669"/>
    <property type="project" value="UniProtKB-KW"/>
</dbReference>
<dbReference type="Pfam" id="PF00488">
    <property type="entry name" value="MutS_V"/>
    <property type="match status" value="1"/>
</dbReference>
<dbReference type="PIRSF" id="PIRSF037677">
    <property type="entry name" value="DNA_mis_repair_Msh6"/>
    <property type="match status" value="1"/>
</dbReference>
<evidence type="ECO:0000256" key="5">
    <source>
        <dbReference type="ARBA" id="ARBA00023254"/>
    </source>
</evidence>
<keyword evidence="2" id="KW-0547">Nucleotide-binding</keyword>
<accession>A0A0G4I158</accession>
<reference evidence="8" key="1">
    <citation type="submission" date="2014-11" db="EMBL/GenBank/DDBJ databases">
        <authorList>
            <person name="Otto D Thomas"/>
            <person name="Naeem Raeece"/>
        </authorList>
    </citation>
    <scope>NUCLEOTIDE SEQUENCE</scope>
</reference>
<dbReference type="GO" id="GO:0005634">
    <property type="term" value="C:nucleus"/>
    <property type="evidence" value="ECO:0007669"/>
    <property type="project" value="TreeGrafter"/>
</dbReference>
<evidence type="ECO:0000256" key="4">
    <source>
        <dbReference type="ARBA" id="ARBA00023125"/>
    </source>
</evidence>
<evidence type="ECO:0000313" key="8">
    <source>
        <dbReference type="EMBL" id="CEM50621.1"/>
    </source>
</evidence>
<feature type="domain" description="DNA mismatch repair proteins mutS family" evidence="7">
    <location>
        <begin position="386"/>
        <end position="606"/>
    </location>
</feature>
<dbReference type="Gene3D" id="1.10.1420.10">
    <property type="match status" value="1"/>
</dbReference>
<evidence type="ECO:0008006" key="9">
    <source>
        <dbReference type="Google" id="ProtNLM"/>
    </source>
</evidence>
<sequence length="648" mass="72466">MSRVGDLIFDQLLRTYKRPPKANLTVHYCVQTSENGRLYEKLSELFQLCDIKLIGRKYFCEDRGLLIIRESKHRNEGAAELASKYVCLAAFAALCRYVEFTNKTILSCDSLKFTFRHLDDRLIVDHSTVKHLELLKDSIHGKEKNSLFSLFTCRTVGGSKRLRQTLLAPCGKAEEIEARLDVVEYFLSNENHFFECKRILSHFDKVDLLISRFVSIPHQRDQKWAKGLVNSVLHLKHILEVIPMLHDVFKEIAEVETAPELLKAVEESLQSSSWTEILERITADIEDDASFSKQSAQAKMNIFKAMKAGRCPNLDVARKCYAELILFIREHVAFLYSLSYSISTVDMLLGFAQAVTVAPGKMVRPTFTEDGPIAIRQLDFYINGPCTFQILTGPNGAGKSVYLRTVALINILGHAGCFVPAETCHLRLMKRLFTRFGTGDSLEEGASTFSLEMRELAYIERQADSRSLVLVDELGRGTGTTDAVSVSWAFSEKLIKTKGLVYFVCHPLPPADEIATGGPLPASMTQDVFRIEVYHRDMLSACTLGLQIYTNARNMHLACDIKNDTITPLFNAGVGVSEAVSGYGILCARAAGFPEEILQDAKRTSALVQRDAVDAVAEKPKDTRRESGCFLSNYAESLCLIATDCLNC</sequence>
<dbReference type="AlphaFoldDB" id="A0A0G4I158"/>
<dbReference type="PhylomeDB" id="A0A0G4I158"/>
<dbReference type="InterPro" id="IPR045076">
    <property type="entry name" value="MutS"/>
</dbReference>
<name>A0A0G4I158_9ALVE</name>
<organism evidence="8">
    <name type="scientific">Chromera velia CCMP2878</name>
    <dbReference type="NCBI Taxonomy" id="1169474"/>
    <lineage>
        <taxon>Eukaryota</taxon>
        <taxon>Sar</taxon>
        <taxon>Alveolata</taxon>
        <taxon>Colpodellida</taxon>
        <taxon>Chromeraceae</taxon>
        <taxon>Chromera</taxon>
    </lineage>
</organism>
<keyword evidence="4" id="KW-0238">DNA-binding</keyword>
<protein>
    <recommendedName>
        <fullName evidence="9">DNA mismatch repair proteins mutS family domain-containing protein</fullName>
    </recommendedName>
</protein>
<dbReference type="GO" id="GO:0007131">
    <property type="term" value="P:reciprocal meiotic recombination"/>
    <property type="evidence" value="ECO:0007669"/>
    <property type="project" value="TreeGrafter"/>
</dbReference>
<dbReference type="InterPro" id="IPR036187">
    <property type="entry name" value="DNA_mismatch_repair_MutS_sf"/>
</dbReference>
<keyword evidence="3" id="KW-0067">ATP-binding</keyword>
<evidence type="ECO:0000259" key="6">
    <source>
        <dbReference type="SMART" id="SM00533"/>
    </source>
</evidence>
<dbReference type="Pfam" id="PF05192">
    <property type="entry name" value="MutS_III"/>
    <property type="match status" value="1"/>
</dbReference>
<evidence type="ECO:0000259" key="7">
    <source>
        <dbReference type="SMART" id="SM00534"/>
    </source>
</evidence>
<dbReference type="InterPro" id="IPR017261">
    <property type="entry name" value="DNA_mismatch_repair_MutS/MSH"/>
</dbReference>